<evidence type="ECO:0000313" key="4">
    <source>
        <dbReference type="Proteomes" id="UP001626550"/>
    </source>
</evidence>
<feature type="compositionally biased region" description="Polar residues" evidence="1">
    <location>
        <begin position="392"/>
        <end position="416"/>
    </location>
</feature>
<gene>
    <name evidence="3" type="primary">BATH-43_1</name>
    <name evidence="3" type="ORF">Ciccas_007491</name>
</gene>
<dbReference type="Gene3D" id="2.60.210.10">
    <property type="entry name" value="Apoptosis, Tumor Necrosis Factor Receptor Associated Protein 2, Chain A"/>
    <property type="match status" value="1"/>
</dbReference>
<feature type="region of interest" description="Disordered" evidence="1">
    <location>
        <begin position="356"/>
        <end position="416"/>
    </location>
</feature>
<feature type="domain" description="MATH" evidence="2">
    <location>
        <begin position="44"/>
        <end position="175"/>
    </location>
</feature>
<protein>
    <submittedName>
        <fullName evidence="3">Speckle-type POZ</fullName>
    </submittedName>
</protein>
<keyword evidence="4" id="KW-1185">Reference proteome</keyword>
<dbReference type="InterPro" id="IPR002083">
    <property type="entry name" value="MATH/TRAF_dom"/>
</dbReference>
<evidence type="ECO:0000313" key="3">
    <source>
        <dbReference type="EMBL" id="KAL3313897.1"/>
    </source>
</evidence>
<feature type="compositionally biased region" description="Low complexity" evidence="1">
    <location>
        <begin position="373"/>
        <end position="391"/>
    </location>
</feature>
<dbReference type="PROSITE" id="PS50144">
    <property type="entry name" value="MATH"/>
    <property type="match status" value="1"/>
</dbReference>
<dbReference type="FunFam" id="2.60.210.10:FF:000003">
    <property type="entry name" value="Speckle-type POZ protein-like a"/>
    <property type="match status" value="1"/>
</dbReference>
<feature type="compositionally biased region" description="Acidic residues" evidence="1">
    <location>
        <begin position="291"/>
        <end position="300"/>
    </location>
</feature>
<accession>A0ABD2Q3V9</accession>
<dbReference type="Pfam" id="PF22486">
    <property type="entry name" value="MATH_2"/>
    <property type="match status" value="1"/>
</dbReference>
<dbReference type="PANTHER" id="PTHR24413">
    <property type="entry name" value="SPECKLE-TYPE POZ PROTEIN"/>
    <property type="match status" value="1"/>
</dbReference>
<feature type="compositionally biased region" description="Acidic residues" evidence="1">
    <location>
        <begin position="308"/>
        <end position="318"/>
    </location>
</feature>
<dbReference type="AlphaFoldDB" id="A0ABD2Q3V9"/>
<name>A0ABD2Q3V9_9PLAT</name>
<dbReference type="Proteomes" id="UP001626550">
    <property type="component" value="Unassembled WGS sequence"/>
</dbReference>
<evidence type="ECO:0000256" key="1">
    <source>
        <dbReference type="SAM" id="MobiDB-lite"/>
    </source>
</evidence>
<reference evidence="3 4" key="1">
    <citation type="submission" date="2024-11" db="EMBL/GenBank/DDBJ databases">
        <title>Adaptive evolution of stress response genes in parasites aligns with host niche diversity.</title>
        <authorList>
            <person name="Hahn C."/>
            <person name="Resl P."/>
        </authorList>
    </citation>
    <scope>NUCLEOTIDE SEQUENCE [LARGE SCALE GENOMIC DNA]</scope>
    <source>
        <strain evidence="3">EGGRZ-B1_66</strain>
        <tissue evidence="3">Body</tissue>
    </source>
</reference>
<organism evidence="3 4">
    <name type="scientific">Cichlidogyrus casuarinus</name>
    <dbReference type="NCBI Taxonomy" id="1844966"/>
    <lineage>
        <taxon>Eukaryota</taxon>
        <taxon>Metazoa</taxon>
        <taxon>Spiralia</taxon>
        <taxon>Lophotrochozoa</taxon>
        <taxon>Platyhelminthes</taxon>
        <taxon>Monogenea</taxon>
        <taxon>Monopisthocotylea</taxon>
        <taxon>Dactylogyridea</taxon>
        <taxon>Ancyrocephalidae</taxon>
        <taxon>Cichlidogyrus</taxon>
    </lineage>
</organism>
<comment type="caution">
    <text evidence="3">The sequence shown here is derived from an EMBL/GenBank/DDBJ whole genome shotgun (WGS) entry which is preliminary data.</text>
</comment>
<sequence length="416" mass="47219">MDDSLTALHCTSTSNAKSLPAQRELANNSPVSECWCHTTVRITKMRYIWTISNFSFCREDTGEILKSSTFSSGPQDKLKWCLRINPKGLDDDSKEYLSLYLLLTNSGANKEARAKFRFSILNGRREETKAMESQRAYRFVQGKDWGFKKFIRRDVLMDETNGLLPNDQLTVLCEVSVVGETYSESGQLNHRAMSIFPCNLHNDMEEMLKNELFADVVLVIVEPNPDSIEPEFRQHVRSQRLTNEAIAMPSKDFSEAKNDYVYEYNVDNFLSDLSYAGLNTRDNSNSQNPNNDEDTGTEEDEINEENFQFGEDEDDSEETSNHGRNADYLGQEHDFADEAEEASSVQSNRRLISYHREQQLNSEDSNETKPNISNEASALFPSSSSHLSRPSKNCSMSQADSLPRMVSSSGQFSLLP</sequence>
<feature type="region of interest" description="Disordered" evidence="1">
    <location>
        <begin position="280"/>
        <end position="300"/>
    </location>
</feature>
<dbReference type="InterPro" id="IPR008974">
    <property type="entry name" value="TRAF-like"/>
</dbReference>
<evidence type="ECO:0000259" key="2">
    <source>
        <dbReference type="PROSITE" id="PS50144"/>
    </source>
</evidence>
<dbReference type="SUPFAM" id="SSF49599">
    <property type="entry name" value="TRAF domain-like"/>
    <property type="match status" value="1"/>
</dbReference>
<feature type="region of interest" description="Disordered" evidence="1">
    <location>
        <begin position="308"/>
        <end position="327"/>
    </location>
</feature>
<dbReference type="EMBL" id="JBJKFK010001159">
    <property type="protein sequence ID" value="KAL3313897.1"/>
    <property type="molecule type" value="Genomic_DNA"/>
</dbReference>
<feature type="compositionally biased region" description="Polar residues" evidence="1">
    <location>
        <begin position="359"/>
        <end position="372"/>
    </location>
</feature>
<proteinExistence type="predicted"/>
<dbReference type="SMART" id="SM00061">
    <property type="entry name" value="MATH"/>
    <property type="match status" value="1"/>
</dbReference>